<evidence type="ECO:0000256" key="15">
    <source>
        <dbReference type="NCBIfam" id="TIGR04265"/>
    </source>
</evidence>
<accession>A0A5C8PI07</accession>
<keyword evidence="9" id="KW-0677">Repeat</keyword>
<evidence type="ECO:0000256" key="4">
    <source>
        <dbReference type="ARBA" id="ARBA00022475"/>
    </source>
</evidence>
<evidence type="ECO:0000256" key="14">
    <source>
        <dbReference type="ARBA" id="ARBA00023264"/>
    </source>
</evidence>
<evidence type="ECO:0000256" key="2">
    <source>
        <dbReference type="ARBA" id="ARBA00004236"/>
    </source>
</evidence>
<keyword evidence="12 16" id="KW-0472">Membrane</keyword>
<keyword evidence="11" id="KW-0443">Lipid metabolism</keyword>
<reference evidence="18 19" key="1">
    <citation type="submission" date="2019-06" db="EMBL/GenBank/DDBJ databases">
        <title>New taxonomy in bacterial strain CC-CFT640, isolated from vineyard.</title>
        <authorList>
            <person name="Lin S.-Y."/>
            <person name="Tsai C.-F."/>
            <person name="Young C.-C."/>
        </authorList>
    </citation>
    <scope>NUCLEOTIDE SEQUENCE [LARGE SCALE GENOMIC DNA]</scope>
    <source>
        <strain evidence="18 19">CC-CFT640</strain>
    </source>
</reference>
<evidence type="ECO:0000256" key="7">
    <source>
        <dbReference type="ARBA" id="ARBA00022679"/>
    </source>
</evidence>
<gene>
    <name evidence="18" type="primary">cls</name>
    <name evidence="18" type="ORF">FHP25_23225</name>
</gene>
<evidence type="ECO:0000313" key="18">
    <source>
        <dbReference type="EMBL" id="TXL72974.1"/>
    </source>
</evidence>
<dbReference type="GO" id="GO:0005576">
    <property type="term" value="C:extracellular region"/>
    <property type="evidence" value="ECO:0007669"/>
    <property type="project" value="UniProtKB-SubCell"/>
</dbReference>
<keyword evidence="5" id="KW-0444">Lipid biosynthesis</keyword>
<dbReference type="OrthoDB" id="9762009at2"/>
<comment type="subcellular location">
    <subcellularLocation>
        <location evidence="2">Cell membrane</location>
    </subcellularLocation>
    <subcellularLocation>
        <location evidence="3">Secreted</location>
    </subcellularLocation>
</comment>
<keyword evidence="4" id="KW-1003">Cell membrane</keyword>
<dbReference type="InterPro" id="IPR022924">
    <property type="entry name" value="Cardiolipin_synthase"/>
</dbReference>
<sequence length="455" mass="50912">MRALMFGRTAQGTVAWMVALVLLPYIALPLYAVFGHGKFHGYVRARRTRNGRLNDLMRSVRPLRDSERALDPDTAPRELLALERLAELPFTRGNTAQLLIDGEQTFQSIFAGIAASRRYVLIQFYTIHCDGVGTHLKKALIERAREGVAVFVLYDEIGCEDMPSSYVEELRRGGVTVSAFNESKSWFARHSRINYRNHRKIVVVDGHTAWVGGLNVGDEYLGRHPTLSPWRDTHVRVTGPSVQGCQLSFMEDWHWATGEMLTLDWQAYQAAPDGLPVLVLPTGPADVLETCGLAFGQMIAAARQRIWIANPYFVPDSHIVAALQLAAFRGVDVRVLIPGKPDHRTTWLASLSFLPDMTRAGVKVYLYEAGVLHQKTCVFDDRLATVGTANFDNRSFRLNFEITLVFLDARFNQEVADMLLRDFQESRKVGADALASRSLAFRVAVQGARLLAPVL</sequence>
<keyword evidence="7" id="KW-0808">Transferase</keyword>
<comment type="function">
    <text evidence="1">Could be a virulence factor.</text>
</comment>
<dbReference type="GO" id="GO:0032049">
    <property type="term" value="P:cardiolipin biosynthetic process"/>
    <property type="evidence" value="ECO:0007669"/>
    <property type="project" value="UniProtKB-UniRule"/>
</dbReference>
<dbReference type="SUPFAM" id="SSF56024">
    <property type="entry name" value="Phospholipase D/nuclease"/>
    <property type="match status" value="2"/>
</dbReference>
<keyword evidence="13" id="KW-0594">Phospholipid biosynthesis</keyword>
<dbReference type="InterPro" id="IPR001736">
    <property type="entry name" value="PLipase_D/transphosphatidylase"/>
</dbReference>
<dbReference type="Gene3D" id="3.30.870.10">
    <property type="entry name" value="Endonuclease Chain A"/>
    <property type="match status" value="2"/>
</dbReference>
<dbReference type="PANTHER" id="PTHR21248">
    <property type="entry name" value="CARDIOLIPIN SYNTHASE"/>
    <property type="match status" value="1"/>
</dbReference>
<evidence type="ECO:0000256" key="8">
    <source>
        <dbReference type="ARBA" id="ARBA00022692"/>
    </source>
</evidence>
<dbReference type="FunFam" id="3.30.870.10:FF:000014">
    <property type="entry name" value="Cardiolipin synthase"/>
    <property type="match status" value="1"/>
</dbReference>
<dbReference type="EC" id="2.7.8.-" evidence="15"/>
<keyword evidence="10 16" id="KW-1133">Transmembrane helix</keyword>
<evidence type="ECO:0000256" key="6">
    <source>
        <dbReference type="ARBA" id="ARBA00022525"/>
    </source>
</evidence>
<protein>
    <recommendedName>
        <fullName evidence="15">Cardiolipin synthase</fullName>
        <ecNumber evidence="15">2.7.8.-</ecNumber>
    </recommendedName>
</protein>
<feature type="transmembrane region" description="Helical" evidence="16">
    <location>
        <begin position="12"/>
        <end position="34"/>
    </location>
</feature>
<dbReference type="PANTHER" id="PTHR21248:SF22">
    <property type="entry name" value="PHOSPHOLIPASE D"/>
    <property type="match status" value="1"/>
</dbReference>
<comment type="caution">
    <text evidence="18">The sequence shown here is derived from an EMBL/GenBank/DDBJ whole genome shotgun (WGS) entry which is preliminary data.</text>
</comment>
<dbReference type="SMART" id="SM00155">
    <property type="entry name" value="PLDc"/>
    <property type="match status" value="2"/>
</dbReference>
<keyword evidence="19" id="KW-1185">Reference proteome</keyword>
<dbReference type="PROSITE" id="PS50035">
    <property type="entry name" value="PLD"/>
    <property type="match status" value="2"/>
</dbReference>
<evidence type="ECO:0000256" key="10">
    <source>
        <dbReference type="ARBA" id="ARBA00022989"/>
    </source>
</evidence>
<evidence type="ECO:0000313" key="19">
    <source>
        <dbReference type="Proteomes" id="UP000321638"/>
    </source>
</evidence>
<dbReference type="AlphaFoldDB" id="A0A5C8PI07"/>
<feature type="domain" description="PLD phosphodiesterase" evidence="17">
    <location>
        <begin position="193"/>
        <end position="220"/>
    </location>
</feature>
<keyword evidence="8 16" id="KW-0812">Transmembrane</keyword>
<dbReference type="GO" id="GO:0008808">
    <property type="term" value="F:cardiolipin synthase activity"/>
    <property type="evidence" value="ECO:0007669"/>
    <property type="project" value="UniProtKB-UniRule"/>
</dbReference>
<name>A0A5C8PI07_9HYPH</name>
<dbReference type="Proteomes" id="UP000321638">
    <property type="component" value="Unassembled WGS sequence"/>
</dbReference>
<feature type="domain" description="PLD phosphodiesterase" evidence="17">
    <location>
        <begin position="368"/>
        <end position="395"/>
    </location>
</feature>
<proteinExistence type="predicted"/>
<keyword evidence="6" id="KW-0964">Secreted</keyword>
<dbReference type="NCBIfam" id="TIGR04265">
    <property type="entry name" value="bac_cardiolipin"/>
    <property type="match status" value="1"/>
</dbReference>
<keyword evidence="14" id="KW-1208">Phospholipid metabolism</keyword>
<dbReference type="InterPro" id="IPR025202">
    <property type="entry name" value="PLD-like_dom"/>
</dbReference>
<evidence type="ECO:0000256" key="5">
    <source>
        <dbReference type="ARBA" id="ARBA00022516"/>
    </source>
</evidence>
<evidence type="ECO:0000256" key="16">
    <source>
        <dbReference type="SAM" id="Phobius"/>
    </source>
</evidence>
<evidence type="ECO:0000256" key="9">
    <source>
        <dbReference type="ARBA" id="ARBA00022737"/>
    </source>
</evidence>
<evidence type="ECO:0000256" key="3">
    <source>
        <dbReference type="ARBA" id="ARBA00004613"/>
    </source>
</evidence>
<dbReference type="GO" id="GO:0005886">
    <property type="term" value="C:plasma membrane"/>
    <property type="evidence" value="ECO:0007669"/>
    <property type="project" value="UniProtKB-SubCell"/>
</dbReference>
<evidence type="ECO:0000256" key="12">
    <source>
        <dbReference type="ARBA" id="ARBA00023136"/>
    </source>
</evidence>
<evidence type="ECO:0000256" key="1">
    <source>
        <dbReference type="ARBA" id="ARBA00003145"/>
    </source>
</evidence>
<evidence type="ECO:0000256" key="11">
    <source>
        <dbReference type="ARBA" id="ARBA00023098"/>
    </source>
</evidence>
<evidence type="ECO:0000259" key="17">
    <source>
        <dbReference type="PROSITE" id="PS50035"/>
    </source>
</evidence>
<dbReference type="EMBL" id="VDUZ01000029">
    <property type="protein sequence ID" value="TXL72974.1"/>
    <property type="molecule type" value="Genomic_DNA"/>
</dbReference>
<organism evidence="18 19">
    <name type="scientific">Vineibacter terrae</name>
    <dbReference type="NCBI Taxonomy" id="2586908"/>
    <lineage>
        <taxon>Bacteria</taxon>
        <taxon>Pseudomonadati</taxon>
        <taxon>Pseudomonadota</taxon>
        <taxon>Alphaproteobacteria</taxon>
        <taxon>Hyphomicrobiales</taxon>
        <taxon>Vineibacter</taxon>
    </lineage>
</organism>
<dbReference type="Pfam" id="PF13091">
    <property type="entry name" value="PLDc_2"/>
    <property type="match status" value="2"/>
</dbReference>
<evidence type="ECO:0000256" key="13">
    <source>
        <dbReference type="ARBA" id="ARBA00023209"/>
    </source>
</evidence>